<reference evidence="3 4" key="1">
    <citation type="submission" date="2019-03" db="EMBL/GenBank/DDBJ databases">
        <title>Lake Tanganyika Metagenome-Assembled Genomes (MAGs).</title>
        <authorList>
            <person name="Tran P."/>
        </authorList>
    </citation>
    <scope>NUCLEOTIDE SEQUENCE [LARGE SCALE GENOMIC DNA]</scope>
    <source>
        <strain evidence="3">K_DeepCast_65m_m2_236</strain>
    </source>
</reference>
<gene>
    <name evidence="3" type="ORF">FJZ00_13385</name>
</gene>
<feature type="signal peptide" evidence="2">
    <location>
        <begin position="1"/>
        <end position="24"/>
    </location>
</feature>
<comment type="caution">
    <text evidence="3">The sequence shown here is derived from an EMBL/GenBank/DDBJ whole genome shotgun (WGS) entry which is preliminary data.</text>
</comment>
<dbReference type="EMBL" id="VGJX01000879">
    <property type="protein sequence ID" value="MBM3276140.1"/>
    <property type="molecule type" value="Genomic_DNA"/>
</dbReference>
<evidence type="ECO:0008006" key="5">
    <source>
        <dbReference type="Google" id="ProtNLM"/>
    </source>
</evidence>
<feature type="region of interest" description="Disordered" evidence="1">
    <location>
        <begin position="67"/>
        <end position="122"/>
    </location>
</feature>
<proteinExistence type="predicted"/>
<sequence>MAKRLLVVVVVLAVGVLSGCGSQATGAKFDPRIVSNNSASFEAEARKALKFGELDVEAIIRTAKPGTLVRTPDRPIGGEPIRPKPQGGGAAAPASSGPGEDPSTALEAAYPDAGDVEAASAEGRDWREKLDVVAEKFPHLADQVDVLKATAKADRKAVQAAFKSEVSALDVDAAYQKQTAWRKATPASRLQQFREKVAAVS</sequence>
<name>A0A938BPE1_9BACT</name>
<evidence type="ECO:0000256" key="2">
    <source>
        <dbReference type="SAM" id="SignalP"/>
    </source>
</evidence>
<protein>
    <recommendedName>
        <fullName evidence="5">DUF4168 domain-containing protein</fullName>
    </recommendedName>
</protein>
<feature type="non-terminal residue" evidence="3">
    <location>
        <position position="201"/>
    </location>
</feature>
<organism evidence="3 4">
    <name type="scientific">Candidatus Tanganyikabacteria bacterium</name>
    <dbReference type="NCBI Taxonomy" id="2961651"/>
    <lineage>
        <taxon>Bacteria</taxon>
        <taxon>Bacillati</taxon>
        <taxon>Candidatus Sericytochromatia</taxon>
        <taxon>Candidatus Tanganyikabacteria</taxon>
    </lineage>
</organism>
<evidence type="ECO:0000313" key="3">
    <source>
        <dbReference type="EMBL" id="MBM3276140.1"/>
    </source>
</evidence>
<evidence type="ECO:0000313" key="4">
    <source>
        <dbReference type="Proteomes" id="UP000703893"/>
    </source>
</evidence>
<dbReference type="PROSITE" id="PS51257">
    <property type="entry name" value="PROKAR_LIPOPROTEIN"/>
    <property type="match status" value="1"/>
</dbReference>
<accession>A0A938BPE1</accession>
<dbReference type="Proteomes" id="UP000703893">
    <property type="component" value="Unassembled WGS sequence"/>
</dbReference>
<keyword evidence="2" id="KW-0732">Signal</keyword>
<evidence type="ECO:0000256" key="1">
    <source>
        <dbReference type="SAM" id="MobiDB-lite"/>
    </source>
</evidence>
<dbReference type="AlphaFoldDB" id="A0A938BPE1"/>
<feature type="chain" id="PRO_5037741956" description="DUF4168 domain-containing protein" evidence="2">
    <location>
        <begin position="25"/>
        <end position="201"/>
    </location>
</feature>